<dbReference type="Gene3D" id="1.20.900.10">
    <property type="entry name" value="Dbl homology (DH) domain"/>
    <property type="match status" value="1"/>
</dbReference>
<evidence type="ECO:0000313" key="2">
    <source>
        <dbReference type="EMBL" id="KAK8747064.1"/>
    </source>
</evidence>
<dbReference type="Proteomes" id="UP001445076">
    <property type="component" value="Unassembled WGS sequence"/>
</dbReference>
<dbReference type="EMBL" id="JARKIK010000016">
    <property type="protein sequence ID" value="KAK8747064.1"/>
    <property type="molecule type" value="Genomic_DNA"/>
</dbReference>
<dbReference type="PROSITE" id="PS50010">
    <property type="entry name" value="DH_2"/>
    <property type="match status" value="1"/>
</dbReference>
<dbReference type="InterPro" id="IPR035899">
    <property type="entry name" value="DBL_dom_sf"/>
</dbReference>
<evidence type="ECO:0000259" key="1">
    <source>
        <dbReference type="PROSITE" id="PS50010"/>
    </source>
</evidence>
<organism evidence="2 3">
    <name type="scientific">Cherax quadricarinatus</name>
    <name type="common">Australian red claw crayfish</name>
    <dbReference type="NCBI Taxonomy" id="27406"/>
    <lineage>
        <taxon>Eukaryota</taxon>
        <taxon>Metazoa</taxon>
        <taxon>Ecdysozoa</taxon>
        <taxon>Arthropoda</taxon>
        <taxon>Crustacea</taxon>
        <taxon>Multicrustacea</taxon>
        <taxon>Malacostraca</taxon>
        <taxon>Eumalacostraca</taxon>
        <taxon>Eucarida</taxon>
        <taxon>Decapoda</taxon>
        <taxon>Pleocyemata</taxon>
        <taxon>Astacidea</taxon>
        <taxon>Parastacoidea</taxon>
        <taxon>Parastacidae</taxon>
        <taxon>Cherax</taxon>
    </lineage>
</organism>
<feature type="non-terminal residue" evidence="2">
    <location>
        <position position="132"/>
    </location>
</feature>
<accession>A0AAW0Y506</accession>
<feature type="domain" description="DH" evidence="1">
    <location>
        <begin position="1"/>
        <end position="132"/>
    </location>
</feature>
<gene>
    <name evidence="2" type="ORF">OTU49_016968</name>
</gene>
<dbReference type="Pfam" id="PF00621">
    <property type="entry name" value="RhoGEF"/>
    <property type="match status" value="1"/>
</dbReference>
<evidence type="ECO:0000313" key="3">
    <source>
        <dbReference type="Proteomes" id="UP001445076"/>
    </source>
</evidence>
<dbReference type="AlphaFoldDB" id="A0AAW0Y506"/>
<reference evidence="2 3" key="1">
    <citation type="journal article" date="2024" name="BMC Genomics">
        <title>Genome assembly of redclaw crayfish (Cherax quadricarinatus) provides insights into its immune adaptation and hypoxia tolerance.</title>
        <authorList>
            <person name="Liu Z."/>
            <person name="Zheng J."/>
            <person name="Li H."/>
            <person name="Fang K."/>
            <person name="Wang S."/>
            <person name="He J."/>
            <person name="Zhou D."/>
            <person name="Weng S."/>
            <person name="Chi M."/>
            <person name="Gu Z."/>
            <person name="He J."/>
            <person name="Li F."/>
            <person name="Wang M."/>
        </authorList>
    </citation>
    <scope>NUCLEOTIDE SEQUENCE [LARGE SCALE GENOMIC DNA]</scope>
    <source>
        <strain evidence="2">ZL_2023a</strain>
    </source>
</reference>
<dbReference type="InterPro" id="IPR000219">
    <property type="entry name" value="DH_dom"/>
</dbReference>
<dbReference type="GO" id="GO:0005085">
    <property type="term" value="F:guanyl-nucleotide exchange factor activity"/>
    <property type="evidence" value="ECO:0007669"/>
    <property type="project" value="InterPro"/>
</dbReference>
<keyword evidence="3" id="KW-1185">Reference proteome</keyword>
<sequence>IYSLINCEQAFSNACRFGLERYLIPLKFRSDLVTPRQHEVLFNNLDQLMDLSETLVDRLMGNDDDNIGDQVGRAYYMLIDELADHYSNYLRGLPEADKVLVNKLHDLSFKDFLQVPQVPRKKPDITTFIHKP</sequence>
<protein>
    <recommendedName>
        <fullName evidence="1">DH domain-containing protein</fullName>
    </recommendedName>
</protein>
<name>A0AAW0Y506_CHEQU</name>
<comment type="caution">
    <text evidence="2">The sequence shown here is derived from an EMBL/GenBank/DDBJ whole genome shotgun (WGS) entry which is preliminary data.</text>
</comment>
<feature type="non-terminal residue" evidence="2">
    <location>
        <position position="1"/>
    </location>
</feature>
<proteinExistence type="predicted"/>
<dbReference type="SUPFAM" id="SSF48065">
    <property type="entry name" value="DBL homology domain (DH-domain)"/>
    <property type="match status" value="1"/>
</dbReference>